<dbReference type="OrthoDB" id="9808254at2"/>
<feature type="signal peptide" evidence="1">
    <location>
        <begin position="1"/>
        <end position="18"/>
    </location>
</feature>
<dbReference type="SUPFAM" id="SSF52833">
    <property type="entry name" value="Thioredoxin-like"/>
    <property type="match status" value="1"/>
</dbReference>
<dbReference type="AlphaFoldDB" id="A0A328AG45"/>
<keyword evidence="1" id="KW-0732">Signal</keyword>
<evidence type="ECO:0000256" key="1">
    <source>
        <dbReference type="SAM" id="SignalP"/>
    </source>
</evidence>
<protein>
    <submittedName>
        <fullName evidence="2">DUF1223 domain-containing protein</fullName>
    </submittedName>
</protein>
<gene>
    <name evidence="2" type="ORF">DJ017_03740</name>
</gene>
<organism evidence="2 3">
    <name type="scientific">Phenylobacterium soli</name>
    <dbReference type="NCBI Taxonomy" id="2170551"/>
    <lineage>
        <taxon>Bacteria</taxon>
        <taxon>Pseudomonadati</taxon>
        <taxon>Pseudomonadota</taxon>
        <taxon>Alphaproteobacteria</taxon>
        <taxon>Caulobacterales</taxon>
        <taxon>Caulobacteraceae</taxon>
        <taxon>Phenylobacterium</taxon>
    </lineage>
</organism>
<proteinExistence type="predicted"/>
<sequence>MRKAALLGLILLALPAAAAAKTPVVVELYTAQGCGACGDANAYAAKLAEQKGVLVLTFPVDYWDYLGWADTFAKPEFAERQKAYVAKLSLHEPYTPQVVVDGRVQASGAKTEKVERLVKEAAKAGHNPPDIRFIAAGRRVDVGSGRPPKGGAEVWLVRYDPREQDVAVKSGDNKGQTIVQKNVVREVKRLGAWKGRPVAFRLPKRTDEGLKTVVIVQAAKGGRILGVAQAKN</sequence>
<feature type="chain" id="PRO_5016381771" evidence="1">
    <location>
        <begin position="19"/>
        <end position="232"/>
    </location>
</feature>
<evidence type="ECO:0000313" key="2">
    <source>
        <dbReference type="EMBL" id="RAK53700.1"/>
    </source>
</evidence>
<dbReference type="PANTHER" id="PTHR36057">
    <property type="match status" value="1"/>
</dbReference>
<dbReference type="EMBL" id="QFYQ01000001">
    <property type="protein sequence ID" value="RAK53700.1"/>
    <property type="molecule type" value="Genomic_DNA"/>
</dbReference>
<dbReference type="Proteomes" id="UP000249254">
    <property type="component" value="Unassembled WGS sequence"/>
</dbReference>
<dbReference type="RefSeq" id="WP_111527452.1">
    <property type="nucleotide sequence ID" value="NZ_JBHRSG010000005.1"/>
</dbReference>
<keyword evidence="3" id="KW-1185">Reference proteome</keyword>
<name>A0A328AG45_9CAUL</name>
<evidence type="ECO:0000313" key="3">
    <source>
        <dbReference type="Proteomes" id="UP000249254"/>
    </source>
</evidence>
<dbReference type="PANTHER" id="PTHR36057:SF1">
    <property type="entry name" value="LIPOPROTEIN LIPID ATTACHMENT SITE-LIKE PROTEIN, PUTATIVE (DUF1223)-RELATED"/>
    <property type="match status" value="1"/>
</dbReference>
<comment type="caution">
    <text evidence="2">The sequence shown here is derived from an EMBL/GenBank/DDBJ whole genome shotgun (WGS) entry which is preliminary data.</text>
</comment>
<dbReference type="Pfam" id="PF06764">
    <property type="entry name" value="DUF1223"/>
    <property type="match status" value="1"/>
</dbReference>
<dbReference type="InterPro" id="IPR010634">
    <property type="entry name" value="DUF1223"/>
</dbReference>
<reference evidence="3" key="1">
    <citation type="submission" date="2018-05" db="EMBL/GenBank/DDBJ databases">
        <authorList>
            <person name="Li X."/>
        </authorList>
    </citation>
    <scope>NUCLEOTIDE SEQUENCE [LARGE SCALE GENOMIC DNA]</scope>
    <source>
        <strain evidence="3">LX32</strain>
    </source>
</reference>
<accession>A0A328AG45</accession>
<dbReference type="InterPro" id="IPR036249">
    <property type="entry name" value="Thioredoxin-like_sf"/>
</dbReference>